<proteinExistence type="predicted"/>
<evidence type="ECO:0000259" key="3">
    <source>
        <dbReference type="PROSITE" id="PS51186"/>
    </source>
</evidence>
<evidence type="ECO:0000256" key="2">
    <source>
        <dbReference type="ARBA" id="ARBA00023315"/>
    </source>
</evidence>
<dbReference type="InterPro" id="IPR000182">
    <property type="entry name" value="GNAT_dom"/>
</dbReference>
<dbReference type="Proteomes" id="UP000182427">
    <property type="component" value="Chromosome I"/>
</dbReference>
<keyword evidence="2" id="KW-0012">Acyltransferase</keyword>
<name>A0A1G7PSK7_9BACT</name>
<evidence type="ECO:0000256" key="1">
    <source>
        <dbReference type="ARBA" id="ARBA00022679"/>
    </source>
</evidence>
<dbReference type="AlphaFoldDB" id="A0A1G7PSK7"/>
<sequence length="151" mass="17100">MTADNRPSLLSVRPLTIEDAEAVVSLSTQLGYPSDAETMRGRIHQLAKSRDRIAFVAVFENAVVGWADASIERHLQSPEVVELGGLVVQEGHRGLGIGRRLCEAVEEWALQQQIPRVRVRSQIKRQDAHRFYLRDGYVHIKTSEVFEKRLD</sequence>
<dbReference type="OrthoDB" id="9789603at2"/>
<dbReference type="RefSeq" id="WP_083346378.1">
    <property type="nucleotide sequence ID" value="NZ_LT629690.1"/>
</dbReference>
<gene>
    <name evidence="4" type="ORF">SAMN05444167_3610</name>
</gene>
<dbReference type="GO" id="GO:0016747">
    <property type="term" value="F:acyltransferase activity, transferring groups other than amino-acyl groups"/>
    <property type="evidence" value="ECO:0007669"/>
    <property type="project" value="InterPro"/>
</dbReference>
<dbReference type="InterPro" id="IPR050832">
    <property type="entry name" value="Bact_Acetyltransf"/>
</dbReference>
<dbReference type="InterPro" id="IPR016181">
    <property type="entry name" value="Acyl_CoA_acyltransferase"/>
</dbReference>
<dbReference type="CDD" id="cd04301">
    <property type="entry name" value="NAT_SF"/>
    <property type="match status" value="1"/>
</dbReference>
<accession>A0A1G7PSK7</accession>
<dbReference type="Gene3D" id="3.40.630.30">
    <property type="match status" value="1"/>
</dbReference>
<keyword evidence="1 4" id="KW-0808">Transferase</keyword>
<dbReference type="EMBL" id="LT629690">
    <property type="protein sequence ID" value="SDF89225.1"/>
    <property type="molecule type" value="Genomic_DNA"/>
</dbReference>
<dbReference type="PANTHER" id="PTHR43877:SF2">
    <property type="entry name" value="AMINOALKYLPHOSPHONATE N-ACETYLTRANSFERASE-RELATED"/>
    <property type="match status" value="1"/>
</dbReference>
<dbReference type="PROSITE" id="PS51186">
    <property type="entry name" value="GNAT"/>
    <property type="match status" value="1"/>
</dbReference>
<dbReference type="Pfam" id="PF00583">
    <property type="entry name" value="Acetyltransf_1"/>
    <property type="match status" value="1"/>
</dbReference>
<dbReference type="SUPFAM" id="SSF55729">
    <property type="entry name" value="Acyl-CoA N-acyltransferases (Nat)"/>
    <property type="match status" value="1"/>
</dbReference>
<keyword evidence="5" id="KW-1185">Reference proteome</keyword>
<feature type="domain" description="N-acetyltransferase" evidence="3">
    <location>
        <begin position="10"/>
        <end position="151"/>
    </location>
</feature>
<protein>
    <submittedName>
        <fullName evidence="4">Acetyltransferase (GNAT) family protein</fullName>
    </submittedName>
</protein>
<evidence type="ECO:0000313" key="5">
    <source>
        <dbReference type="Proteomes" id="UP000182427"/>
    </source>
</evidence>
<organism evidence="4 5">
    <name type="scientific">Terriglobus roseus</name>
    <dbReference type="NCBI Taxonomy" id="392734"/>
    <lineage>
        <taxon>Bacteria</taxon>
        <taxon>Pseudomonadati</taxon>
        <taxon>Acidobacteriota</taxon>
        <taxon>Terriglobia</taxon>
        <taxon>Terriglobales</taxon>
        <taxon>Acidobacteriaceae</taxon>
        <taxon>Terriglobus</taxon>
    </lineage>
</organism>
<reference evidence="4 5" key="1">
    <citation type="submission" date="2016-10" db="EMBL/GenBank/DDBJ databases">
        <authorList>
            <person name="de Groot N.N."/>
        </authorList>
    </citation>
    <scope>NUCLEOTIDE SEQUENCE [LARGE SCALE GENOMIC DNA]</scope>
    <source>
        <strain evidence="4 5">GAS232</strain>
    </source>
</reference>
<evidence type="ECO:0000313" key="4">
    <source>
        <dbReference type="EMBL" id="SDF89225.1"/>
    </source>
</evidence>
<dbReference type="PANTHER" id="PTHR43877">
    <property type="entry name" value="AMINOALKYLPHOSPHONATE N-ACETYLTRANSFERASE-RELATED-RELATED"/>
    <property type="match status" value="1"/>
</dbReference>